<evidence type="ECO:0000256" key="1">
    <source>
        <dbReference type="SAM" id="MobiDB-lite"/>
    </source>
</evidence>
<name>A0A9N9J7S3_9GLOM</name>
<feature type="non-terminal residue" evidence="2">
    <location>
        <position position="1"/>
    </location>
</feature>
<feature type="compositionally biased region" description="Basic and acidic residues" evidence="1">
    <location>
        <begin position="18"/>
        <end position="33"/>
    </location>
</feature>
<reference evidence="2" key="1">
    <citation type="submission" date="2021-06" db="EMBL/GenBank/DDBJ databases">
        <authorList>
            <person name="Kallberg Y."/>
            <person name="Tangrot J."/>
            <person name="Rosling A."/>
        </authorList>
    </citation>
    <scope>NUCLEOTIDE SEQUENCE</scope>
    <source>
        <strain evidence="2">CL551</strain>
    </source>
</reference>
<evidence type="ECO:0000313" key="2">
    <source>
        <dbReference type="EMBL" id="CAG8768971.1"/>
    </source>
</evidence>
<comment type="caution">
    <text evidence="2">The sequence shown here is derived from an EMBL/GenBank/DDBJ whole genome shotgun (WGS) entry which is preliminary data.</text>
</comment>
<accession>A0A9N9J7S3</accession>
<proteinExistence type="predicted"/>
<evidence type="ECO:0000313" key="3">
    <source>
        <dbReference type="Proteomes" id="UP000789342"/>
    </source>
</evidence>
<feature type="region of interest" description="Disordered" evidence="1">
    <location>
        <begin position="18"/>
        <end position="40"/>
    </location>
</feature>
<feature type="non-terminal residue" evidence="2">
    <location>
        <position position="40"/>
    </location>
</feature>
<organism evidence="2 3">
    <name type="scientific">Acaulospora morrowiae</name>
    <dbReference type="NCBI Taxonomy" id="94023"/>
    <lineage>
        <taxon>Eukaryota</taxon>
        <taxon>Fungi</taxon>
        <taxon>Fungi incertae sedis</taxon>
        <taxon>Mucoromycota</taxon>
        <taxon>Glomeromycotina</taxon>
        <taxon>Glomeromycetes</taxon>
        <taxon>Diversisporales</taxon>
        <taxon>Acaulosporaceae</taxon>
        <taxon>Acaulospora</taxon>
    </lineage>
</organism>
<protein>
    <submittedName>
        <fullName evidence="2">6650_t:CDS:1</fullName>
    </submittedName>
</protein>
<sequence>LPLVSRVWGAFVEWSSDHLNEKRGRSPESDTKRRTNKKQN</sequence>
<dbReference type="Proteomes" id="UP000789342">
    <property type="component" value="Unassembled WGS sequence"/>
</dbReference>
<keyword evidence="3" id="KW-1185">Reference proteome</keyword>
<dbReference type="EMBL" id="CAJVPV010045332">
    <property type="protein sequence ID" value="CAG8768971.1"/>
    <property type="molecule type" value="Genomic_DNA"/>
</dbReference>
<gene>
    <name evidence="2" type="ORF">AMORRO_LOCUS16462</name>
</gene>
<dbReference type="AlphaFoldDB" id="A0A9N9J7S3"/>